<evidence type="ECO:0000313" key="8">
    <source>
        <dbReference type="Proteomes" id="UP000193560"/>
    </source>
</evidence>
<keyword evidence="4" id="KW-0539">Nucleus</keyword>
<feature type="domain" description="Xylanolytic transcriptional activator regulatory" evidence="6">
    <location>
        <begin position="289"/>
        <end position="389"/>
    </location>
</feature>
<evidence type="ECO:0000256" key="5">
    <source>
        <dbReference type="SAM" id="MobiDB-lite"/>
    </source>
</evidence>
<dbReference type="GO" id="GO:0003700">
    <property type="term" value="F:DNA-binding transcription factor activity"/>
    <property type="evidence" value="ECO:0007669"/>
    <property type="project" value="InterPro"/>
</dbReference>
<keyword evidence="3" id="KW-0238">DNA-binding</keyword>
<reference evidence="7 8" key="1">
    <citation type="submission" date="2016-07" db="EMBL/GenBank/DDBJ databases">
        <title>Pervasive Adenine N6-methylation of Active Genes in Fungi.</title>
        <authorList>
            <consortium name="DOE Joint Genome Institute"/>
            <person name="Mondo S.J."/>
            <person name="Dannebaum R.O."/>
            <person name="Kuo R.C."/>
            <person name="Labutti K."/>
            <person name="Haridas S."/>
            <person name="Kuo A."/>
            <person name="Salamov A."/>
            <person name="Ahrendt S.R."/>
            <person name="Lipzen A."/>
            <person name="Sullivan W."/>
            <person name="Andreopoulos W.B."/>
            <person name="Clum A."/>
            <person name="Lindquist E."/>
            <person name="Daum C."/>
            <person name="Ramamoorthy G.K."/>
            <person name="Gryganskyi A."/>
            <person name="Culley D."/>
            <person name="Magnuson J.K."/>
            <person name="James T.Y."/>
            <person name="O'Malley M.A."/>
            <person name="Stajich J.E."/>
            <person name="Spatafora J.W."/>
            <person name="Visel A."/>
            <person name="Grigoriev I.V."/>
        </authorList>
    </citation>
    <scope>NUCLEOTIDE SEQUENCE [LARGE SCALE GENOMIC DNA]</scope>
    <source>
        <strain evidence="7 8">NRRL 1336</strain>
    </source>
</reference>
<dbReference type="GO" id="GO:0003677">
    <property type="term" value="F:DNA binding"/>
    <property type="evidence" value="ECO:0007669"/>
    <property type="project" value="UniProtKB-KW"/>
</dbReference>
<dbReference type="PANTHER" id="PTHR46910:SF3">
    <property type="entry name" value="HALOTOLERANCE PROTEIN 9-RELATED"/>
    <property type="match status" value="1"/>
</dbReference>
<gene>
    <name evidence="7" type="ORF">BCR42DRAFT_406506</name>
</gene>
<dbReference type="CDD" id="cd12148">
    <property type="entry name" value="fungal_TF_MHR"/>
    <property type="match status" value="1"/>
</dbReference>
<feature type="compositionally biased region" description="Polar residues" evidence="5">
    <location>
        <begin position="880"/>
        <end position="894"/>
    </location>
</feature>
<accession>A0A1X2IUX5</accession>
<evidence type="ECO:0000256" key="3">
    <source>
        <dbReference type="ARBA" id="ARBA00023125"/>
    </source>
</evidence>
<feature type="region of interest" description="Disordered" evidence="5">
    <location>
        <begin position="820"/>
        <end position="918"/>
    </location>
</feature>
<sequence length="918" mass="105407">MLNNFPPLKRRKNDTHIIGNCLHCNDQQQQDGSCPHQSSNSQLASEFQLLRAATEDPTFDMDDIERRLRKLETKLTSRLQDDGNASEQRSISDAIHKPSASNANLTFDSPTQPADQQTQTEPDISLTSTGINITTNIMESHHFVKLLIAGINPTFVQQTSARVFTRHIELTGPTYDNPMNDQVFSNLAIDKEHPSELQWFDMVLTTRYSMCFLVYQMVEKDRLVEWVSQPFIDGLKGQVKLEHSLLAKSVRAFVYNHEKISDRHEHDRGISDDGGDPLYRYVNLNRGAFYFQQAQELLELCYMTSSRNTIRSLLHMYMYQLMNPDGLIKAIQYSDLAIRMAQALKLDTEKGMLVNEQLREDDRRLWWSTVWVHLWSCMMLNRPFMVEKSTIMGPRGRVPSKRQDESSQVGYCIDFCVHSVKLILLSKSIGLRLGVKTTETKLLWELQDIEHQLHAWSLALPEVLQPRFWANGNRTQHSEHMNDIGRHDHGHTQSLHLFAVDIGILLHGQWARIKMQIYECFWTNDGSILDLLVVRNRLQVAVDHTNYLAHSVDQLRPCLLMYLVTTMEPSLSTLNQLTAYKHNRDMVDQSIRQLYVLKSILQRYPFTDVPTCHQWIHDIDQTLLQCTPRLSLQPDAIDNISTSMNWPTTSQDTNIMSTNESSVSYSDYLHQDQHVYQPYLQQSMIDQGQNSLLSGLNPTSVASPFILLGTDISQQEQQEQQHQQHQQQHGWMAAPRTTVLDEIALHRIQNETSNLTSGRTFDRQPTHQLHHVSLPNNIEIQGMTNATSTSTIPYLQHVSSLNTLNNTDDRNRINSDNNTAAAAQSLRRPSKMPSPQSISMSLPSHHPPPYLHYHQQQQNPQEVLSTDQEQRSMKAAGKQPNWSSSEIYPDSSSLDPEHHTFLPYPPSSQYGRHYGQNN</sequence>
<organism evidence="7 8">
    <name type="scientific">Absidia repens</name>
    <dbReference type="NCBI Taxonomy" id="90262"/>
    <lineage>
        <taxon>Eukaryota</taxon>
        <taxon>Fungi</taxon>
        <taxon>Fungi incertae sedis</taxon>
        <taxon>Mucoromycota</taxon>
        <taxon>Mucoromycotina</taxon>
        <taxon>Mucoromycetes</taxon>
        <taxon>Mucorales</taxon>
        <taxon>Cunninghamellaceae</taxon>
        <taxon>Absidia</taxon>
    </lineage>
</organism>
<feature type="region of interest" description="Disordered" evidence="5">
    <location>
        <begin position="100"/>
        <end position="125"/>
    </location>
</feature>
<comment type="subcellular location">
    <subcellularLocation>
        <location evidence="1">Nucleus</location>
    </subcellularLocation>
</comment>
<dbReference type="OrthoDB" id="3266505at2759"/>
<evidence type="ECO:0000256" key="4">
    <source>
        <dbReference type="ARBA" id="ARBA00023242"/>
    </source>
</evidence>
<dbReference type="InterPro" id="IPR007219">
    <property type="entry name" value="XnlR_reg_dom"/>
</dbReference>
<feature type="compositionally biased region" description="Polar residues" evidence="5">
    <location>
        <begin position="907"/>
        <end position="918"/>
    </location>
</feature>
<dbReference type="PANTHER" id="PTHR46910">
    <property type="entry name" value="TRANSCRIPTION FACTOR PDR1"/>
    <property type="match status" value="1"/>
</dbReference>
<name>A0A1X2IUX5_9FUNG</name>
<comment type="caution">
    <text evidence="7">The sequence shown here is derived from an EMBL/GenBank/DDBJ whole genome shotgun (WGS) entry which is preliminary data.</text>
</comment>
<dbReference type="InterPro" id="IPR050987">
    <property type="entry name" value="AtrR-like"/>
</dbReference>
<keyword evidence="8" id="KW-1185">Reference proteome</keyword>
<dbReference type="EMBL" id="MCGE01000004">
    <property type="protein sequence ID" value="ORZ22570.1"/>
    <property type="molecule type" value="Genomic_DNA"/>
</dbReference>
<evidence type="ECO:0000256" key="2">
    <source>
        <dbReference type="ARBA" id="ARBA00022723"/>
    </source>
</evidence>
<evidence type="ECO:0000259" key="6">
    <source>
        <dbReference type="Pfam" id="PF04082"/>
    </source>
</evidence>
<dbReference type="GO" id="GO:0046872">
    <property type="term" value="F:metal ion binding"/>
    <property type="evidence" value="ECO:0007669"/>
    <property type="project" value="UniProtKB-KW"/>
</dbReference>
<evidence type="ECO:0000256" key="1">
    <source>
        <dbReference type="ARBA" id="ARBA00004123"/>
    </source>
</evidence>
<protein>
    <recommendedName>
        <fullName evidence="6">Xylanolytic transcriptional activator regulatory domain-containing protein</fullName>
    </recommendedName>
</protein>
<dbReference type="GO" id="GO:0005634">
    <property type="term" value="C:nucleus"/>
    <property type="evidence" value="ECO:0007669"/>
    <property type="project" value="UniProtKB-SubCell"/>
</dbReference>
<proteinExistence type="predicted"/>
<dbReference type="Pfam" id="PF04082">
    <property type="entry name" value="Fungal_trans"/>
    <property type="match status" value="1"/>
</dbReference>
<evidence type="ECO:0000313" key="7">
    <source>
        <dbReference type="EMBL" id="ORZ22570.1"/>
    </source>
</evidence>
<dbReference type="AlphaFoldDB" id="A0A1X2IUX5"/>
<dbReference type="Proteomes" id="UP000193560">
    <property type="component" value="Unassembled WGS sequence"/>
</dbReference>
<keyword evidence="2" id="KW-0479">Metal-binding</keyword>